<dbReference type="GO" id="GO:0016787">
    <property type="term" value="F:hydrolase activity"/>
    <property type="evidence" value="ECO:0007669"/>
    <property type="project" value="UniProtKB-KW"/>
</dbReference>
<keyword evidence="1" id="KW-0732">Signal</keyword>
<dbReference type="InterPro" id="IPR012338">
    <property type="entry name" value="Beta-lactam/transpept-like"/>
</dbReference>
<sequence length="414" mass="46463">MKLRLLTTVIVAFMLFSSMIQSCSVLDHRAPEPANTQAQLQQLTDSLYDTLSTKWGIKQGGIFMRVMNPSGSYLVSTNIDPKVQDNSHYRVASISKTFTAAAIMRLHQEGQLSLDDVITKYLPNTPTYNIPYKDQITIKQLLQHRAGVFDVTNQNIPKDVKQPYAGGRYYDYVEGTDSTHTFTFDEEFTVISQNGLFNHLPNAQFYYSNSGYHVLAKIVEIVQQRRGTPMSFNDYITKTFFEPLKLTNTYGIVSGTDQRIKAPFLESFLHLFPPNSRQVYNPTVRNMSGFVADGHVVSTPADISRWMELLISGQTGISIANVALMEQMLPGDEGNERYGLGLTFDAGLGYGHDGFQPAYLSRLRYNPDTKTTVLVVATFIYIKDPNEKQPSPDFLSLANGLRDMGIQGAQIVNR</sequence>
<dbReference type="PANTHER" id="PTHR46825">
    <property type="entry name" value="D-ALANYL-D-ALANINE-CARBOXYPEPTIDASE/ENDOPEPTIDASE AMPH"/>
    <property type="match status" value="1"/>
</dbReference>
<name>A0ABW5M6X7_9BACT</name>
<accession>A0ABW5M6X7</accession>
<gene>
    <name evidence="3" type="ORF">ACFSUS_18945</name>
</gene>
<evidence type="ECO:0000259" key="2">
    <source>
        <dbReference type="Pfam" id="PF00144"/>
    </source>
</evidence>
<dbReference type="EMBL" id="JBHULN010000012">
    <property type="protein sequence ID" value="MFD2572725.1"/>
    <property type="molecule type" value="Genomic_DNA"/>
</dbReference>
<keyword evidence="3" id="KW-0378">Hydrolase</keyword>
<evidence type="ECO:0000313" key="4">
    <source>
        <dbReference type="Proteomes" id="UP001597469"/>
    </source>
</evidence>
<dbReference type="RefSeq" id="WP_381525316.1">
    <property type="nucleotide sequence ID" value="NZ_JBHULN010000012.1"/>
</dbReference>
<protein>
    <submittedName>
        <fullName evidence="3">Serine hydrolase domain-containing protein</fullName>
        <ecNumber evidence="3">3.-.-.-</ecNumber>
    </submittedName>
</protein>
<evidence type="ECO:0000256" key="1">
    <source>
        <dbReference type="SAM" id="SignalP"/>
    </source>
</evidence>
<dbReference type="PANTHER" id="PTHR46825:SF9">
    <property type="entry name" value="BETA-LACTAMASE-RELATED DOMAIN-CONTAINING PROTEIN"/>
    <property type="match status" value="1"/>
</dbReference>
<evidence type="ECO:0000313" key="3">
    <source>
        <dbReference type="EMBL" id="MFD2572725.1"/>
    </source>
</evidence>
<dbReference type="SUPFAM" id="SSF56601">
    <property type="entry name" value="beta-lactamase/transpeptidase-like"/>
    <property type="match status" value="1"/>
</dbReference>
<dbReference type="Pfam" id="PF00144">
    <property type="entry name" value="Beta-lactamase"/>
    <property type="match status" value="1"/>
</dbReference>
<keyword evidence="4" id="KW-1185">Reference proteome</keyword>
<dbReference type="PROSITE" id="PS51257">
    <property type="entry name" value="PROKAR_LIPOPROTEIN"/>
    <property type="match status" value="1"/>
</dbReference>
<dbReference type="InterPro" id="IPR050491">
    <property type="entry name" value="AmpC-like"/>
</dbReference>
<feature type="chain" id="PRO_5046794305" evidence="1">
    <location>
        <begin position="23"/>
        <end position="414"/>
    </location>
</feature>
<dbReference type="InterPro" id="IPR001466">
    <property type="entry name" value="Beta-lactam-related"/>
</dbReference>
<reference evidence="4" key="1">
    <citation type="journal article" date="2019" name="Int. J. Syst. Evol. Microbiol.">
        <title>The Global Catalogue of Microorganisms (GCM) 10K type strain sequencing project: providing services to taxonomists for standard genome sequencing and annotation.</title>
        <authorList>
            <consortium name="The Broad Institute Genomics Platform"/>
            <consortium name="The Broad Institute Genome Sequencing Center for Infectious Disease"/>
            <person name="Wu L."/>
            <person name="Ma J."/>
        </authorList>
    </citation>
    <scope>NUCLEOTIDE SEQUENCE [LARGE SCALE GENOMIC DNA]</scope>
    <source>
        <strain evidence="4">KCTC 42805</strain>
    </source>
</reference>
<organism evidence="3 4">
    <name type="scientific">Spirosoma soli</name>
    <dbReference type="NCBI Taxonomy" id="1770529"/>
    <lineage>
        <taxon>Bacteria</taxon>
        <taxon>Pseudomonadati</taxon>
        <taxon>Bacteroidota</taxon>
        <taxon>Cytophagia</taxon>
        <taxon>Cytophagales</taxon>
        <taxon>Cytophagaceae</taxon>
        <taxon>Spirosoma</taxon>
    </lineage>
</organism>
<feature type="domain" description="Beta-lactamase-related" evidence="2">
    <location>
        <begin position="82"/>
        <end position="378"/>
    </location>
</feature>
<proteinExistence type="predicted"/>
<dbReference type="Proteomes" id="UP001597469">
    <property type="component" value="Unassembled WGS sequence"/>
</dbReference>
<dbReference type="Gene3D" id="3.40.710.10">
    <property type="entry name" value="DD-peptidase/beta-lactamase superfamily"/>
    <property type="match status" value="1"/>
</dbReference>
<dbReference type="EC" id="3.-.-.-" evidence="3"/>
<comment type="caution">
    <text evidence="3">The sequence shown here is derived from an EMBL/GenBank/DDBJ whole genome shotgun (WGS) entry which is preliminary data.</text>
</comment>
<feature type="signal peptide" evidence="1">
    <location>
        <begin position="1"/>
        <end position="22"/>
    </location>
</feature>